<feature type="compositionally biased region" description="Basic residues" evidence="8">
    <location>
        <begin position="123"/>
        <end position="132"/>
    </location>
</feature>
<protein>
    <recommendedName>
        <fullName evidence="12">Bromo domain-containing protein</fullName>
    </recommendedName>
</protein>
<dbReference type="InterPro" id="IPR018359">
    <property type="entry name" value="Bromodomain_CS"/>
</dbReference>
<feature type="compositionally biased region" description="Basic residues" evidence="8">
    <location>
        <begin position="58"/>
        <end position="67"/>
    </location>
</feature>
<dbReference type="GO" id="GO:0005634">
    <property type="term" value="C:nucleus"/>
    <property type="evidence" value="ECO:0007669"/>
    <property type="project" value="UniProtKB-SubCell"/>
</dbReference>
<dbReference type="eggNOG" id="KOG1474">
    <property type="taxonomic scope" value="Eukaryota"/>
</dbReference>
<keyword evidence="5" id="KW-0539">Nucleus</keyword>
<dbReference type="InterPro" id="IPR036427">
    <property type="entry name" value="Bromodomain-like_sf"/>
</dbReference>
<keyword evidence="4" id="KW-0804">Transcription</keyword>
<evidence type="ECO:0000313" key="11">
    <source>
        <dbReference type="EMBL" id="ETV92448.1"/>
    </source>
</evidence>
<feature type="compositionally biased region" description="Basic and acidic residues" evidence="8">
    <location>
        <begin position="340"/>
        <end position="356"/>
    </location>
</feature>
<dbReference type="SUPFAM" id="SSF47370">
    <property type="entry name" value="Bromodomain"/>
    <property type="match status" value="2"/>
</dbReference>
<dbReference type="eggNOG" id="KOG0008">
    <property type="taxonomic scope" value="Eukaryota"/>
</dbReference>
<dbReference type="GO" id="GO:0006355">
    <property type="term" value="P:regulation of DNA-templated transcription"/>
    <property type="evidence" value="ECO:0007669"/>
    <property type="project" value="InterPro"/>
</dbReference>
<evidence type="ECO:0000256" key="4">
    <source>
        <dbReference type="ARBA" id="ARBA00023163"/>
    </source>
</evidence>
<dbReference type="SMART" id="SM00297">
    <property type="entry name" value="BROMO"/>
    <property type="match status" value="2"/>
</dbReference>
<keyword evidence="7" id="KW-0175">Coiled coil</keyword>
<feature type="domain" description="DDT" evidence="10">
    <location>
        <begin position="764"/>
        <end position="825"/>
    </location>
</feature>
<evidence type="ECO:0000256" key="3">
    <source>
        <dbReference type="ARBA" id="ARBA00023117"/>
    </source>
</evidence>
<feature type="compositionally biased region" description="Pro residues" evidence="8">
    <location>
        <begin position="68"/>
        <end position="82"/>
    </location>
</feature>
<feature type="region of interest" description="Disordered" evidence="8">
    <location>
        <begin position="1"/>
        <end position="150"/>
    </location>
</feature>
<dbReference type="GO" id="GO:0003677">
    <property type="term" value="F:DNA binding"/>
    <property type="evidence" value="ECO:0007669"/>
    <property type="project" value="InterPro"/>
</dbReference>
<sequence length="1698" mass="188855">MVTEMTLADLIARDGRVSSSGSDSSSLLSGSGSSSSSSSSSGSSSSSDSNDDSDNGKPPRRHHHHRSAPPPPPPPAEPPVAAPPSSKTVKSKRAPYKKTQAAIALKSPSSRTAFAKKTESASKRRPPAKGKKMTPNAATAPRKSKQGAALVSTDSVERLVPSPGIHQRVPVLKSASNATIHLMKGEDPGVSVTHVPPEECRGKIELGLVDPSMVANVTITEVKEDDLDAALFNVHDDKGDVLRNLDMFYFCDEAGTPISLDIFELPREQRPVIMGFGTVIQPLPVSELPPPIRFYMPDIVPTSRKRKKARKPATSSAKRRKPTAIAAANDSSEDDGSSSDDGKDATTPRSDDDGSKCLDQFDGASCGVVAAAKTPAFSAKFTSFQYPYGATRTHKLGQVDGAVFGNVSTSSSSTESDDSDSDSSSSGDSSSHHMPGIQPRQDVSMNGHHDDSSSDSKPIRATKCPISTSAIPAQPPTPSSSSYCKVHNMTPKVAGADLDDLMRADGVHSVSVQGKAEELDLLECGFRYPATCARQRVWLPEISDWCLDYTDGDPTLWVITARAWYKIAGPISGVLPHWSYRSHFTKPRLLFEACFHIASVLREWLPKNPGLSYRATLQQVVEQSILGRYPLTTKFLIENFKFVASQMGSLGDEYGGNWLNSAFFKQLQRMHDSYIVRTAKAEKAKAESEAKRLQREKEVLDRRQKVEDERLKKDEVRKQKESERLEKKKYPMEDMEVLLELPETERDKRPPYPATPFPQVDIPGNLLGELLMAYQTLVSYKPFIRECPTLEFAQLLVGICSDASASALGEVFVAVLRTILESNGPQVPSAAGDVYGVQEQLHQDKLSIFTWPEVLRALIRPEDKYIGPVDPLVGCEAALRLLASQPNAAAFLEPVDVEGLGLTDYLDIVSTPMDLGTVKARLQSGAYERDPLSFHHDVKLIWANAIRYNGEHTDIGKTAVALSDLFEAEYARLAVDQHDRLHRRNQAVVDDLAAVELHEALRVGEFSQLPLVHRVGALKWATEALVDIPAIRAAIERNVELEFDILRDYRKVERDVEAVRRHADKNRREREDEFRQMCINQGIPTNYNNVFSDATKKKHEFIAEFYTNIANERVAEESAFALERKAKEQQLMERLKALSVRFEPLGSDRFHGRYWLFDPGWLFYEWEGSFSVYTNEGDVKALLQWLNVKGVRESLLHSRLESAYDTIVSGMDKFLEIARDEMVPSKPANVVGLPTDTLDAFNVSVTSSACDAYIHAVRTLVGYVSENGCAKQSFGRQSEWLESLESVDRVPTACYPFVLELEQYLFTSLNDDLVQDVWKRKRHDWRSAVEASRTFPQLLVLVMALLDKCFIVDAFIDYVVQLDRKEWLKLRPKPSRNFCPEVDQQVVYFGDGHDQAVKADRKNKKPVKCDAPLVGTTLICRVTHISYHHGSGDPYAMLTLRPESDAALARAPGSYLCTSPSAVQKLGRILARIVSKLRAEPDAGPFLDPVSKADFPTYTDIIVHPMDLSKISQNVHDGKYKTVDEFVGDVKLMADNCQLFCEGRFPTLPPMARHLVTLCQNLVKKHASELKAAAGDIAREQRKDVATTMVRTNNNDKLPTRLVFIIRLENRLPEYIIDSKRYESAIRRAWKSGDRVRILYRDPKGNPTEYYTGVAAGSLPFDQHGLLPWEALRITWDEDDGTDDNRVNPWEAEVSSKK</sequence>
<feature type="region of interest" description="Disordered" evidence="8">
    <location>
        <begin position="407"/>
        <end position="461"/>
    </location>
</feature>
<accession>A0A024TEJ5</accession>
<dbReference type="EMBL" id="KI914000">
    <property type="protein sequence ID" value="ETV92448.1"/>
    <property type="molecule type" value="Genomic_DNA"/>
</dbReference>
<evidence type="ECO:0000256" key="6">
    <source>
        <dbReference type="PROSITE-ProRule" id="PRU00035"/>
    </source>
</evidence>
<dbReference type="GO" id="GO:0009725">
    <property type="term" value="P:response to hormone"/>
    <property type="evidence" value="ECO:0007669"/>
    <property type="project" value="InterPro"/>
</dbReference>
<proteinExistence type="predicted"/>
<dbReference type="OrthoDB" id="21449at2759"/>
<dbReference type="GeneID" id="20090375"/>
<keyword evidence="3 6" id="KW-0103">Bromodomain</keyword>
<organism evidence="11">
    <name type="scientific">Aphanomyces invadans</name>
    <dbReference type="NCBI Taxonomy" id="157072"/>
    <lineage>
        <taxon>Eukaryota</taxon>
        <taxon>Sar</taxon>
        <taxon>Stramenopiles</taxon>
        <taxon>Oomycota</taxon>
        <taxon>Saprolegniomycetes</taxon>
        <taxon>Saprolegniales</taxon>
        <taxon>Verrucalvaceae</taxon>
        <taxon>Aphanomyces</taxon>
    </lineage>
</organism>
<dbReference type="PROSITE" id="PS00633">
    <property type="entry name" value="BROMODOMAIN_1"/>
    <property type="match status" value="2"/>
</dbReference>
<evidence type="ECO:0000256" key="1">
    <source>
        <dbReference type="ARBA" id="ARBA00004123"/>
    </source>
</evidence>
<feature type="domain" description="Bromo" evidence="9">
    <location>
        <begin position="1478"/>
        <end position="1540"/>
    </location>
</feature>
<dbReference type="InterPro" id="IPR028941">
    <property type="entry name" value="WHIM2_dom"/>
</dbReference>
<dbReference type="InterPro" id="IPR018501">
    <property type="entry name" value="DDT_dom"/>
</dbReference>
<dbReference type="PROSITE" id="PS50827">
    <property type="entry name" value="DDT"/>
    <property type="match status" value="1"/>
</dbReference>
<dbReference type="GO" id="GO:0035267">
    <property type="term" value="C:NuA4 histone acetyltransferase complex"/>
    <property type="evidence" value="ECO:0007669"/>
    <property type="project" value="TreeGrafter"/>
</dbReference>
<dbReference type="PANTHER" id="PTHR15398">
    <property type="entry name" value="BROMODOMAIN-CONTAINING PROTEIN 8"/>
    <property type="match status" value="1"/>
</dbReference>
<feature type="compositionally biased region" description="Low complexity" evidence="8">
    <location>
        <begin position="18"/>
        <end position="48"/>
    </location>
</feature>
<dbReference type="Gene3D" id="1.20.920.10">
    <property type="entry name" value="Bromodomain-like"/>
    <property type="match status" value="2"/>
</dbReference>
<dbReference type="Pfam" id="PF15613">
    <property type="entry name" value="WSD"/>
    <property type="match status" value="1"/>
</dbReference>
<dbReference type="PANTHER" id="PTHR15398:SF4">
    <property type="entry name" value="BROMODOMAIN-CONTAINING PROTEIN 8 ISOFORM X1"/>
    <property type="match status" value="1"/>
</dbReference>
<evidence type="ECO:0008006" key="12">
    <source>
        <dbReference type="Google" id="ProtNLM"/>
    </source>
</evidence>
<feature type="compositionally biased region" description="Basic residues" evidence="8">
    <location>
        <begin position="303"/>
        <end position="322"/>
    </location>
</feature>
<dbReference type="PRINTS" id="PR00503">
    <property type="entry name" value="BROMODOMAIN"/>
</dbReference>
<dbReference type="Pfam" id="PF00439">
    <property type="entry name" value="Bromodomain"/>
    <property type="match status" value="2"/>
</dbReference>
<comment type="subcellular location">
    <subcellularLocation>
        <location evidence="1">Nucleus</location>
    </subcellularLocation>
</comment>
<feature type="region of interest" description="Disordered" evidence="8">
    <location>
        <begin position="297"/>
        <end position="356"/>
    </location>
</feature>
<dbReference type="VEuPathDB" id="FungiDB:H310_13325"/>
<feature type="coiled-coil region" evidence="7">
    <location>
        <begin position="676"/>
        <end position="726"/>
    </location>
</feature>
<evidence type="ECO:0000259" key="10">
    <source>
        <dbReference type="PROSITE" id="PS50827"/>
    </source>
</evidence>
<evidence type="ECO:0000256" key="8">
    <source>
        <dbReference type="SAM" id="MobiDB-lite"/>
    </source>
</evidence>
<dbReference type="PROSITE" id="PS50014">
    <property type="entry name" value="BROMODOMAIN_2"/>
    <property type="match status" value="2"/>
</dbReference>
<keyword evidence="2" id="KW-0805">Transcription regulation</keyword>
<dbReference type="InterPro" id="IPR022702">
    <property type="entry name" value="Cytosine_MeTrfase1_RFD"/>
</dbReference>
<gene>
    <name evidence="11" type="ORF">H310_13325</name>
</gene>
<dbReference type="RefSeq" id="XP_008878999.1">
    <property type="nucleotide sequence ID" value="XM_008880777.1"/>
</dbReference>
<dbReference type="InterPro" id="IPR001487">
    <property type="entry name" value="Bromodomain"/>
</dbReference>
<evidence type="ECO:0000256" key="7">
    <source>
        <dbReference type="SAM" id="Coils"/>
    </source>
</evidence>
<feature type="domain" description="Bromo" evidence="9">
    <location>
        <begin position="883"/>
        <end position="956"/>
    </location>
</feature>
<reference evidence="11" key="1">
    <citation type="submission" date="2013-12" db="EMBL/GenBank/DDBJ databases">
        <title>The Genome Sequence of Aphanomyces invadans NJM9701.</title>
        <authorList>
            <consortium name="The Broad Institute Genomics Platform"/>
            <person name="Russ C."/>
            <person name="Tyler B."/>
            <person name="van West P."/>
            <person name="Dieguez-Uribeondo J."/>
            <person name="Young S.K."/>
            <person name="Zeng Q."/>
            <person name="Gargeya S."/>
            <person name="Fitzgerald M."/>
            <person name="Abouelleil A."/>
            <person name="Alvarado L."/>
            <person name="Chapman S.B."/>
            <person name="Gainer-Dewar J."/>
            <person name="Goldberg J."/>
            <person name="Griggs A."/>
            <person name="Gujja S."/>
            <person name="Hansen M."/>
            <person name="Howarth C."/>
            <person name="Imamovic A."/>
            <person name="Ireland A."/>
            <person name="Larimer J."/>
            <person name="McCowan C."/>
            <person name="Murphy C."/>
            <person name="Pearson M."/>
            <person name="Poon T.W."/>
            <person name="Priest M."/>
            <person name="Roberts A."/>
            <person name="Saif S."/>
            <person name="Shea T."/>
            <person name="Sykes S."/>
            <person name="Wortman J."/>
            <person name="Nusbaum C."/>
            <person name="Birren B."/>
        </authorList>
    </citation>
    <scope>NUCLEOTIDE SEQUENCE [LARGE SCALE GENOMIC DNA]</scope>
    <source>
        <strain evidence="11">NJM9701</strain>
    </source>
</reference>
<evidence type="ECO:0000256" key="5">
    <source>
        <dbReference type="ARBA" id="ARBA00023242"/>
    </source>
</evidence>
<evidence type="ECO:0000259" key="9">
    <source>
        <dbReference type="PROSITE" id="PS50014"/>
    </source>
</evidence>
<name>A0A024TEJ5_9STRA</name>
<dbReference type="STRING" id="157072.A0A024TEJ5"/>
<evidence type="ECO:0000256" key="2">
    <source>
        <dbReference type="ARBA" id="ARBA00023015"/>
    </source>
</evidence>
<feature type="compositionally biased region" description="Basic and acidic residues" evidence="8">
    <location>
        <begin position="447"/>
        <end position="458"/>
    </location>
</feature>
<dbReference type="Pfam" id="PF12047">
    <property type="entry name" value="DNMT1-RFD"/>
    <property type="match status" value="1"/>
</dbReference>